<sequence length="540" mass="60492">MALFNPAKTRIWSKNTPADGDLIDEEVDRQYENDQYLKDRIDLAESNFLATQIPLGGIIEDNLNITSTSNFKEANGQSISRISFSVLWNLVKRSITGIVPTTDRISCANHGCIEGQLVKFSFTGGGVSALVNYYVRNPTTNDFQISSTATGSILDLTSSQTGEMIINVEYGFGDGSTTYNIPDRRGIFARGAGVHGSRSKAAGGNYDGGAVGYAGQDQLFRHVHELWLNSNNNTVGGTTAYSSGAGPNTPSSASANGASPGYSIRSVISDGSNGTPRAGDVEYSCIYSGKIQSEGSIMNYILEKLNKQVIWINTDPNRLVGEKAWGNFKPNQHEIVYSLHYNPEIRETFVAEIKDGVAQDFTLQKVYNKISGEERILQSWEDKIDSEIETEIEPFKDSAGNLVEYQKYTDSGWMIDQERKKESLLEKNSQTFYSKLDSYRSKVVYRNTLWDSGKTYLENIQKTLTLYNKQRIISIPEWRDANDQFHSLSVEELSELLDLIELDLFNAGRILYTKKWEMEEKIRHLAPQEFLDLSIEWNLS</sequence>
<organism evidence="1 2">
    <name type="scientific">Leptospira interrogans serovar Icterohaemorrhagiae str. Verdun HP</name>
    <dbReference type="NCBI Taxonomy" id="1049910"/>
    <lineage>
        <taxon>Bacteria</taxon>
        <taxon>Pseudomonadati</taxon>
        <taxon>Spirochaetota</taxon>
        <taxon>Spirochaetia</taxon>
        <taxon>Leptospirales</taxon>
        <taxon>Leptospiraceae</taxon>
        <taxon>Leptospira</taxon>
    </lineage>
</organism>
<name>M6R8E7_LEPIR</name>
<reference evidence="1 2" key="1">
    <citation type="submission" date="2013-01" db="EMBL/GenBank/DDBJ databases">
        <authorList>
            <person name="Harkins D.M."/>
            <person name="Durkin A.S."/>
            <person name="Brinkac L.M."/>
            <person name="Haft D.H."/>
            <person name="Selengut J.D."/>
            <person name="Sanka R."/>
            <person name="DePew J."/>
            <person name="Purushe J."/>
            <person name="Picardeau M."/>
            <person name="Werts C."/>
            <person name="Goarant C."/>
            <person name="Vinetz J.M."/>
            <person name="Sutton G.G."/>
            <person name="Nierman W.C."/>
            <person name="Fouts D.E."/>
        </authorList>
    </citation>
    <scope>NUCLEOTIDE SEQUENCE [LARGE SCALE GENOMIC DNA]</scope>
    <source>
        <strain evidence="1 2">Verdun HP</strain>
    </source>
</reference>
<evidence type="ECO:0000313" key="2">
    <source>
        <dbReference type="Proteomes" id="UP000012092"/>
    </source>
</evidence>
<comment type="caution">
    <text evidence="1">The sequence shown here is derived from an EMBL/GenBank/DDBJ whole genome shotgun (WGS) entry which is preliminary data.</text>
</comment>
<gene>
    <name evidence="1" type="ORF">LEP1GSC116_3659</name>
</gene>
<protein>
    <submittedName>
        <fullName evidence="1">Uncharacterized protein</fullName>
    </submittedName>
</protein>
<evidence type="ECO:0000313" key="1">
    <source>
        <dbReference type="EMBL" id="EMO04402.1"/>
    </source>
</evidence>
<dbReference type="EMBL" id="AHNZ02000655">
    <property type="protein sequence ID" value="EMO04402.1"/>
    <property type="molecule type" value="Genomic_DNA"/>
</dbReference>
<dbReference type="SUPFAM" id="SSF88874">
    <property type="entry name" value="Receptor-binding domain of short tail fibre protein gp12"/>
    <property type="match status" value="1"/>
</dbReference>
<dbReference type="Proteomes" id="UP000012092">
    <property type="component" value="Unassembled WGS sequence"/>
</dbReference>
<proteinExistence type="predicted"/>
<accession>M6R8E7</accession>
<dbReference type="AlphaFoldDB" id="M6R8E7"/>